<dbReference type="STRING" id="1185766.SAMN05216224_10343"/>
<dbReference type="RefSeq" id="WP_038067880.1">
    <property type="nucleotide sequence ID" value="NZ_FOVB01000003.1"/>
</dbReference>
<proteinExistence type="predicted"/>
<dbReference type="EMBL" id="JHEH01000022">
    <property type="protein sequence ID" value="KEP68881.1"/>
    <property type="molecule type" value="Genomic_DNA"/>
</dbReference>
<name>A0A074TAS6_9RHOB</name>
<evidence type="ECO:0000313" key="1">
    <source>
        <dbReference type="EMBL" id="KEP68881.1"/>
    </source>
</evidence>
<comment type="caution">
    <text evidence="1">The sequence shown here is derived from an EMBL/GenBank/DDBJ whole genome shotgun (WGS) entry which is preliminary data.</text>
</comment>
<gene>
    <name evidence="1" type="ORF">DL1_08215</name>
</gene>
<evidence type="ECO:0000313" key="2">
    <source>
        <dbReference type="Proteomes" id="UP000027725"/>
    </source>
</evidence>
<dbReference type="AlphaFoldDB" id="A0A074TAS6"/>
<accession>A0A074TAS6</accession>
<protein>
    <submittedName>
        <fullName evidence="1">Uncharacterized protein</fullName>
    </submittedName>
</protein>
<organism evidence="1 2">
    <name type="scientific">Thioclava dalianensis</name>
    <dbReference type="NCBI Taxonomy" id="1185766"/>
    <lineage>
        <taxon>Bacteria</taxon>
        <taxon>Pseudomonadati</taxon>
        <taxon>Pseudomonadota</taxon>
        <taxon>Alphaproteobacteria</taxon>
        <taxon>Rhodobacterales</taxon>
        <taxon>Paracoccaceae</taxon>
        <taxon>Thioclava</taxon>
    </lineage>
</organism>
<keyword evidence="2" id="KW-1185">Reference proteome</keyword>
<reference evidence="1 2" key="1">
    <citation type="submission" date="2014-03" db="EMBL/GenBank/DDBJ databases">
        <title>The draft genome sequence of Thioclava dalianensis DLFJ1-1.</title>
        <authorList>
            <person name="Lai Q."/>
            <person name="Shao Z."/>
        </authorList>
    </citation>
    <scope>NUCLEOTIDE SEQUENCE [LARGE SCALE GENOMIC DNA]</scope>
    <source>
        <strain evidence="1 2">DLFJ1-1</strain>
    </source>
</reference>
<sequence length="129" mass="14268">MRRRARLVRAQIENHDTRSEERTSRHLIDPITFDDQRLAAGEFISAECSYVLRPVGPSDPTDNFTIILTKIGWDDIVGITSLGALQKGIGHQLISGEDSHPQAEESSLYVCFAPGIEISTPNKCRATCS</sequence>
<dbReference type="Proteomes" id="UP000027725">
    <property type="component" value="Unassembled WGS sequence"/>
</dbReference>